<feature type="repeat" description="WD" evidence="1">
    <location>
        <begin position="272"/>
        <end position="306"/>
    </location>
</feature>
<dbReference type="PROSITE" id="PS50294">
    <property type="entry name" value="WD_REPEATS_REGION"/>
    <property type="match status" value="1"/>
</dbReference>
<feature type="compositionally biased region" description="Low complexity" evidence="2">
    <location>
        <begin position="42"/>
        <end position="52"/>
    </location>
</feature>
<dbReference type="PANTHER" id="PTHR44321:SF1">
    <property type="entry name" value="TRANSDUCIN BETA-LIKE PROTEIN 2"/>
    <property type="match status" value="1"/>
</dbReference>
<sequence>MEMSVDLVLQTAVIGLCLAVVALLLNRLRSTKEENVQSKSEQQQQQPPQQQQAKPTAGKKKQEKWSARESKQSYAHPWMLTSLKGHSGEVLDMDFSGNSKFLATCSDDRTVLLWSAKHLDQKEHKNLRVNVEFDHGTLVRWSPDSKAFIIFKAVEAAVEVYKVNKKADGWIGTVSKAITFPKAHVEDAVGMDIAANGRFIMTCSEKTDLVLWDLRGERLATLDTLTVQTHCAKVSPCGNFVAASGFTPDVKVWEVLFSKSGDFDKVARAFELKGHKAAVLDLAFSADSSRAATISKDGSWRVFDIKIEYRKGEDPHLLKTGTHPTALASKTRLALSPDGESFAVASGSDLSLYVVQSGKLTATIKDIYTGPIRQVRFDPTGSLVLTAGDRHVRVFHNVAHYAATVEVNGAKLKQTGLSAATKERLSELVASAKKFLADNNVE</sequence>
<feature type="repeat" description="WD" evidence="1">
    <location>
        <begin position="83"/>
        <end position="115"/>
    </location>
</feature>
<dbReference type="EMBL" id="JAPTSV010000002">
    <property type="protein sequence ID" value="KAJ1530546.1"/>
    <property type="molecule type" value="Genomic_DNA"/>
</dbReference>
<dbReference type="AlphaFoldDB" id="A0AAV7XZC2"/>
<dbReference type="InterPro" id="IPR036322">
    <property type="entry name" value="WD40_repeat_dom_sf"/>
</dbReference>
<dbReference type="PROSITE" id="PS50082">
    <property type="entry name" value="WD_REPEATS_2"/>
    <property type="match status" value="2"/>
</dbReference>
<dbReference type="GO" id="GO:0005783">
    <property type="term" value="C:endoplasmic reticulum"/>
    <property type="evidence" value="ECO:0007669"/>
    <property type="project" value="TreeGrafter"/>
</dbReference>
<accession>A0AAV7XZC2</accession>
<dbReference type="GO" id="GO:0030968">
    <property type="term" value="P:endoplasmic reticulum unfolded protein response"/>
    <property type="evidence" value="ECO:0007669"/>
    <property type="project" value="TreeGrafter"/>
</dbReference>
<dbReference type="InterPro" id="IPR015943">
    <property type="entry name" value="WD40/YVTN_repeat-like_dom_sf"/>
</dbReference>
<evidence type="ECO:0000256" key="1">
    <source>
        <dbReference type="PROSITE-ProRule" id="PRU00221"/>
    </source>
</evidence>
<keyword evidence="1" id="KW-0853">WD repeat</keyword>
<dbReference type="SUPFAM" id="SSF50978">
    <property type="entry name" value="WD40 repeat-like"/>
    <property type="match status" value="1"/>
</dbReference>
<gene>
    <name evidence="3" type="ORF">ONE63_005434</name>
</gene>
<dbReference type="Gene3D" id="2.130.10.10">
    <property type="entry name" value="YVTN repeat-like/Quinoprotein amine dehydrogenase"/>
    <property type="match status" value="2"/>
</dbReference>
<keyword evidence="4" id="KW-1185">Reference proteome</keyword>
<proteinExistence type="predicted"/>
<dbReference type="Pfam" id="PF00400">
    <property type="entry name" value="WD40"/>
    <property type="match status" value="3"/>
</dbReference>
<evidence type="ECO:0000313" key="4">
    <source>
        <dbReference type="Proteomes" id="UP001075354"/>
    </source>
</evidence>
<dbReference type="PANTHER" id="PTHR44321">
    <property type="entry name" value="TRANSDUCIN BETA-LIKE PROTEIN 2"/>
    <property type="match status" value="1"/>
</dbReference>
<dbReference type="Proteomes" id="UP001075354">
    <property type="component" value="Chromosome 2"/>
</dbReference>
<dbReference type="InterPro" id="IPR042410">
    <property type="entry name" value="WBSCR13"/>
</dbReference>
<feature type="region of interest" description="Disordered" evidence="2">
    <location>
        <begin position="35"/>
        <end position="71"/>
    </location>
</feature>
<comment type="caution">
    <text evidence="3">The sequence shown here is derived from an EMBL/GenBank/DDBJ whole genome shotgun (WGS) entry which is preliminary data.</text>
</comment>
<organism evidence="3 4">
    <name type="scientific">Megalurothrips usitatus</name>
    <name type="common">bean blossom thrips</name>
    <dbReference type="NCBI Taxonomy" id="439358"/>
    <lineage>
        <taxon>Eukaryota</taxon>
        <taxon>Metazoa</taxon>
        <taxon>Ecdysozoa</taxon>
        <taxon>Arthropoda</taxon>
        <taxon>Hexapoda</taxon>
        <taxon>Insecta</taxon>
        <taxon>Pterygota</taxon>
        <taxon>Neoptera</taxon>
        <taxon>Paraneoptera</taxon>
        <taxon>Thysanoptera</taxon>
        <taxon>Terebrantia</taxon>
        <taxon>Thripoidea</taxon>
        <taxon>Thripidae</taxon>
        <taxon>Megalurothrips</taxon>
    </lineage>
</organism>
<protein>
    <recommendedName>
        <fullName evidence="5">Transducin beta-like protein 2</fullName>
    </recommendedName>
</protein>
<name>A0AAV7XZC2_9NEOP</name>
<dbReference type="SMART" id="SM00320">
    <property type="entry name" value="WD40"/>
    <property type="match status" value="6"/>
</dbReference>
<evidence type="ECO:0008006" key="5">
    <source>
        <dbReference type="Google" id="ProtNLM"/>
    </source>
</evidence>
<reference evidence="3" key="1">
    <citation type="submission" date="2022-12" db="EMBL/GenBank/DDBJ databases">
        <title>Chromosome-level genome assembly of the bean flower thrips Megalurothrips usitatus.</title>
        <authorList>
            <person name="Ma L."/>
            <person name="Liu Q."/>
            <person name="Li H."/>
            <person name="Cai W."/>
        </authorList>
    </citation>
    <scope>NUCLEOTIDE SEQUENCE</scope>
    <source>
        <strain evidence="3">Cailab_2022a</strain>
    </source>
</reference>
<evidence type="ECO:0000256" key="2">
    <source>
        <dbReference type="SAM" id="MobiDB-lite"/>
    </source>
</evidence>
<evidence type="ECO:0000313" key="3">
    <source>
        <dbReference type="EMBL" id="KAJ1530546.1"/>
    </source>
</evidence>
<dbReference type="InterPro" id="IPR001680">
    <property type="entry name" value="WD40_rpt"/>
</dbReference>